<organism evidence="2 3">
    <name type="scientific">Penicillium roqueforti (strain FM164)</name>
    <dbReference type="NCBI Taxonomy" id="1365484"/>
    <lineage>
        <taxon>Eukaryota</taxon>
        <taxon>Fungi</taxon>
        <taxon>Dikarya</taxon>
        <taxon>Ascomycota</taxon>
        <taxon>Pezizomycotina</taxon>
        <taxon>Eurotiomycetes</taxon>
        <taxon>Eurotiomycetidae</taxon>
        <taxon>Eurotiales</taxon>
        <taxon>Aspergillaceae</taxon>
        <taxon>Penicillium</taxon>
    </lineage>
</organism>
<name>W6QQR8_PENRF</name>
<gene>
    <name evidence="2" type="ORF">PROQFM164_S11g000009</name>
</gene>
<evidence type="ECO:0000313" key="3">
    <source>
        <dbReference type="Proteomes" id="UP000030686"/>
    </source>
</evidence>
<evidence type="ECO:0000256" key="1">
    <source>
        <dbReference type="SAM" id="MobiDB-lite"/>
    </source>
</evidence>
<dbReference type="AlphaFoldDB" id="W6QQR8"/>
<keyword evidence="3" id="KW-1185">Reference proteome</keyword>
<dbReference type="EMBL" id="HG792025">
    <property type="protein sequence ID" value="CDM38306.1"/>
    <property type="molecule type" value="Genomic_DNA"/>
</dbReference>
<accession>W6QQR8</accession>
<feature type="region of interest" description="Disordered" evidence="1">
    <location>
        <begin position="33"/>
        <end position="88"/>
    </location>
</feature>
<evidence type="ECO:0000313" key="2">
    <source>
        <dbReference type="EMBL" id="CDM38306.1"/>
    </source>
</evidence>
<proteinExistence type="predicted"/>
<protein>
    <submittedName>
        <fullName evidence="2">Uncharacterized protein</fullName>
    </submittedName>
</protein>
<reference evidence="2" key="1">
    <citation type="journal article" date="2014" name="Nat. Commun.">
        <title>Multiple recent horizontal transfers of a large genomic region in cheese making fungi.</title>
        <authorList>
            <person name="Cheeseman K."/>
            <person name="Ropars J."/>
            <person name="Renault P."/>
            <person name="Dupont J."/>
            <person name="Gouzy J."/>
            <person name="Branca A."/>
            <person name="Abraham A.L."/>
            <person name="Ceppi M."/>
            <person name="Conseiller E."/>
            <person name="Debuchy R."/>
            <person name="Malagnac F."/>
            <person name="Goarin A."/>
            <person name="Silar P."/>
            <person name="Lacoste S."/>
            <person name="Sallet E."/>
            <person name="Bensimon A."/>
            <person name="Giraud T."/>
            <person name="Brygoo Y."/>
        </authorList>
    </citation>
    <scope>NUCLEOTIDE SEQUENCE [LARGE SCALE GENOMIC DNA]</scope>
    <source>
        <strain evidence="2">FM164</strain>
    </source>
</reference>
<feature type="compositionally biased region" description="Polar residues" evidence="1">
    <location>
        <begin position="55"/>
        <end position="64"/>
    </location>
</feature>
<dbReference type="Proteomes" id="UP000030686">
    <property type="component" value="Unassembled WGS sequence"/>
</dbReference>
<sequence>MDICTKTDSTVYICLVYPGIQTVASQQQRSKLMAVGSSRTPKGILEDPGRRKTGSHSYRNQTKTLHIFEDKPKPVTPSRVRNDPTTPG</sequence>